<accession>A0A1I6IAH5</accession>
<dbReference type="STRING" id="555875.SAMN04488124_2938"/>
<sequence>MEIHIHISNNIVILIKGNCLSEDATRSEALCGAVDDCDDRHMFRGNTESDSERSTSTSSEETKDTSGSISRRRYLQGVGAAIATTGFAQTARADSVDVIKLSKGEGRLFRSSQDDLSNTLIKPNGGSVRFVIDSGGRWENIGIEGGLNQTGRGGGVFATMVPEGEEFVLDGYYTGGTHRGGTNDDGGHAFVFNTIDHAGDATFKNGFVSDWYQPYYCSNSGNPPHRNDDHAGRGGDIHMENLYTEKFAHTAYRLGTDGSTCVDCVAADPYDDHGPARSAWAYFNNPTYKNLQFATFIMSGSRYDHAVPRLKNCKGTGGRMEPEDFTGDAPTEGADLSVPDGVPTSARAAANGNRE</sequence>
<reference evidence="3" key="1">
    <citation type="submission" date="2016-10" db="EMBL/GenBank/DDBJ databases">
        <authorList>
            <person name="Varghese N."/>
            <person name="Submissions S."/>
        </authorList>
    </citation>
    <scope>NUCLEOTIDE SEQUENCE [LARGE SCALE GENOMIC DNA]</scope>
    <source>
        <strain evidence="3">CGMCC 1.8711</strain>
    </source>
</reference>
<organism evidence="2 3">
    <name type="scientific">Halogeometricum limi</name>
    <dbReference type="NCBI Taxonomy" id="555875"/>
    <lineage>
        <taxon>Archaea</taxon>
        <taxon>Methanobacteriati</taxon>
        <taxon>Methanobacteriota</taxon>
        <taxon>Stenosarchaea group</taxon>
        <taxon>Halobacteria</taxon>
        <taxon>Halobacteriales</taxon>
        <taxon>Haloferacaceae</taxon>
        <taxon>Halogeometricum</taxon>
    </lineage>
</organism>
<dbReference type="EMBL" id="FOYS01000005">
    <property type="protein sequence ID" value="SFR63669.1"/>
    <property type="molecule type" value="Genomic_DNA"/>
</dbReference>
<evidence type="ECO:0000256" key="1">
    <source>
        <dbReference type="SAM" id="MobiDB-lite"/>
    </source>
</evidence>
<gene>
    <name evidence="2" type="ORF">SAMN04488124_2938</name>
</gene>
<evidence type="ECO:0000313" key="3">
    <source>
        <dbReference type="Proteomes" id="UP000243250"/>
    </source>
</evidence>
<keyword evidence="3" id="KW-1185">Reference proteome</keyword>
<dbReference type="AlphaFoldDB" id="A0A1I6IAH5"/>
<dbReference type="Proteomes" id="UP000243250">
    <property type="component" value="Unassembled WGS sequence"/>
</dbReference>
<proteinExistence type="predicted"/>
<evidence type="ECO:0000313" key="2">
    <source>
        <dbReference type="EMBL" id="SFR63669.1"/>
    </source>
</evidence>
<name>A0A1I6IAH5_9EURY</name>
<protein>
    <submittedName>
        <fullName evidence="2">Uncharacterized protein</fullName>
    </submittedName>
</protein>
<feature type="region of interest" description="Disordered" evidence="1">
    <location>
        <begin position="314"/>
        <end position="355"/>
    </location>
</feature>
<feature type="region of interest" description="Disordered" evidence="1">
    <location>
        <begin position="44"/>
        <end position="70"/>
    </location>
</feature>